<protein>
    <submittedName>
        <fullName evidence="2">Uncharacterized protein</fullName>
    </submittedName>
</protein>
<evidence type="ECO:0000256" key="1">
    <source>
        <dbReference type="SAM" id="Phobius"/>
    </source>
</evidence>
<keyword evidence="1" id="KW-0472">Membrane</keyword>
<keyword evidence="1" id="KW-0812">Transmembrane</keyword>
<accession>A0A0F8ZK90</accession>
<gene>
    <name evidence="2" type="ORF">LCGC14_2763340</name>
</gene>
<comment type="caution">
    <text evidence="2">The sequence shown here is derived from an EMBL/GenBank/DDBJ whole genome shotgun (WGS) entry which is preliminary data.</text>
</comment>
<proteinExistence type="predicted"/>
<feature type="transmembrane region" description="Helical" evidence="1">
    <location>
        <begin position="12"/>
        <end position="29"/>
    </location>
</feature>
<sequence length="34" mass="3402">MSLNGNTKKVAGWSAATIISVSLGAIALWQKGGA</sequence>
<keyword evidence="1" id="KW-1133">Transmembrane helix</keyword>
<dbReference type="AlphaFoldDB" id="A0A0F8ZK90"/>
<organism evidence="2">
    <name type="scientific">marine sediment metagenome</name>
    <dbReference type="NCBI Taxonomy" id="412755"/>
    <lineage>
        <taxon>unclassified sequences</taxon>
        <taxon>metagenomes</taxon>
        <taxon>ecological metagenomes</taxon>
    </lineage>
</organism>
<reference evidence="2" key="1">
    <citation type="journal article" date="2015" name="Nature">
        <title>Complex archaea that bridge the gap between prokaryotes and eukaryotes.</title>
        <authorList>
            <person name="Spang A."/>
            <person name="Saw J.H."/>
            <person name="Jorgensen S.L."/>
            <person name="Zaremba-Niedzwiedzka K."/>
            <person name="Martijn J."/>
            <person name="Lind A.E."/>
            <person name="van Eijk R."/>
            <person name="Schleper C."/>
            <person name="Guy L."/>
            <person name="Ettema T.J."/>
        </authorList>
    </citation>
    <scope>NUCLEOTIDE SEQUENCE</scope>
</reference>
<name>A0A0F8ZK90_9ZZZZ</name>
<feature type="non-terminal residue" evidence="2">
    <location>
        <position position="34"/>
    </location>
</feature>
<evidence type="ECO:0000313" key="2">
    <source>
        <dbReference type="EMBL" id="KKK86425.1"/>
    </source>
</evidence>
<dbReference type="EMBL" id="LAZR01050851">
    <property type="protein sequence ID" value="KKK86425.1"/>
    <property type="molecule type" value="Genomic_DNA"/>
</dbReference>